<dbReference type="PANTHER" id="PTHR21860">
    <property type="entry name" value="TRANSCRIPTION INITIATION FACTOR IIIC TFIIIC , POLYPEPTIDE 6-RELATED"/>
    <property type="match status" value="1"/>
</dbReference>
<dbReference type="Pfam" id="PF10419">
    <property type="entry name" value="TFIIIC_sub6"/>
    <property type="match status" value="1"/>
</dbReference>
<evidence type="ECO:0000313" key="3">
    <source>
        <dbReference type="Proteomes" id="UP001217089"/>
    </source>
</evidence>
<dbReference type="InterPro" id="IPR042771">
    <property type="entry name" value="GTF3C6-like"/>
</dbReference>
<reference evidence="2 3" key="1">
    <citation type="submission" date="2022-12" db="EMBL/GenBank/DDBJ databases">
        <title>Chromosome-level genome of Tegillarca granosa.</title>
        <authorList>
            <person name="Kim J."/>
        </authorList>
    </citation>
    <scope>NUCLEOTIDE SEQUENCE [LARGE SCALE GENOMIC DNA]</scope>
    <source>
        <strain evidence="2">Teg-2019</strain>
        <tissue evidence="2">Adductor muscle</tissue>
    </source>
</reference>
<evidence type="ECO:0000313" key="2">
    <source>
        <dbReference type="EMBL" id="KAJ8301561.1"/>
    </source>
</evidence>
<comment type="caution">
    <text evidence="2">The sequence shown here is derived from an EMBL/GenBank/DDBJ whole genome shotgun (WGS) entry which is preliminary data.</text>
</comment>
<dbReference type="Gene3D" id="2.60.40.4370">
    <property type="match status" value="1"/>
</dbReference>
<accession>A0ABQ9EAY5</accession>
<keyword evidence="3" id="KW-1185">Reference proteome</keyword>
<sequence>MYFTMSEDGEDWEEDETLVLVELSGILESDFKNRVDKSCKLLGLGTDTPMLEFDNYTFSGHYEDTLGGCLLFEDKDNGEGI</sequence>
<dbReference type="InterPro" id="IPR019481">
    <property type="entry name" value="TFIIIC_triple_barrel"/>
</dbReference>
<proteinExistence type="predicted"/>
<organism evidence="2 3">
    <name type="scientific">Tegillarca granosa</name>
    <name type="common">Malaysian cockle</name>
    <name type="synonym">Anadara granosa</name>
    <dbReference type="NCBI Taxonomy" id="220873"/>
    <lineage>
        <taxon>Eukaryota</taxon>
        <taxon>Metazoa</taxon>
        <taxon>Spiralia</taxon>
        <taxon>Lophotrochozoa</taxon>
        <taxon>Mollusca</taxon>
        <taxon>Bivalvia</taxon>
        <taxon>Autobranchia</taxon>
        <taxon>Pteriomorphia</taxon>
        <taxon>Arcoida</taxon>
        <taxon>Arcoidea</taxon>
        <taxon>Arcidae</taxon>
        <taxon>Tegillarca</taxon>
    </lineage>
</organism>
<protein>
    <recommendedName>
        <fullName evidence="1">Transcription factor TFIIIC triple barrel domain-containing protein</fullName>
    </recommendedName>
</protein>
<dbReference type="Proteomes" id="UP001217089">
    <property type="component" value="Unassembled WGS sequence"/>
</dbReference>
<gene>
    <name evidence="2" type="ORF">KUTeg_020548</name>
</gene>
<feature type="non-terminal residue" evidence="2">
    <location>
        <position position="81"/>
    </location>
</feature>
<dbReference type="PANTHER" id="PTHR21860:SF2">
    <property type="entry name" value="GENERAL TRANSCRIPTION FACTOR 3C POLYPEPTIDE 6"/>
    <property type="match status" value="1"/>
</dbReference>
<dbReference type="EMBL" id="JARBDR010000918">
    <property type="protein sequence ID" value="KAJ8301561.1"/>
    <property type="molecule type" value="Genomic_DNA"/>
</dbReference>
<feature type="domain" description="Transcription factor TFIIIC triple barrel" evidence="1">
    <location>
        <begin position="13"/>
        <end position="77"/>
    </location>
</feature>
<evidence type="ECO:0000259" key="1">
    <source>
        <dbReference type="Pfam" id="PF10419"/>
    </source>
</evidence>
<name>A0ABQ9EAY5_TEGGR</name>